<feature type="signal peptide" evidence="1">
    <location>
        <begin position="1"/>
        <end position="19"/>
    </location>
</feature>
<dbReference type="AlphaFoldDB" id="A0A2B4RRY7"/>
<reference evidence="3" key="1">
    <citation type="journal article" date="2017" name="bioRxiv">
        <title>Comparative analysis of the genomes of Stylophora pistillata and Acropora digitifera provides evidence for extensive differences between species of corals.</title>
        <authorList>
            <person name="Voolstra C.R."/>
            <person name="Li Y."/>
            <person name="Liew Y.J."/>
            <person name="Baumgarten S."/>
            <person name="Zoccola D."/>
            <person name="Flot J.-F."/>
            <person name="Tambutte S."/>
            <person name="Allemand D."/>
            <person name="Aranda M."/>
        </authorList>
    </citation>
    <scope>NUCLEOTIDE SEQUENCE [LARGE SCALE GENOMIC DNA]</scope>
</reference>
<feature type="chain" id="PRO_5012654141" description="UPAR/Ly6 domain-containing protein" evidence="1">
    <location>
        <begin position="20"/>
        <end position="144"/>
    </location>
</feature>
<evidence type="ECO:0000313" key="3">
    <source>
        <dbReference type="Proteomes" id="UP000225706"/>
    </source>
</evidence>
<name>A0A2B4RRY7_STYPI</name>
<comment type="caution">
    <text evidence="2">The sequence shown here is derived from an EMBL/GenBank/DDBJ whole genome shotgun (WGS) entry which is preliminary data.</text>
</comment>
<dbReference type="InterPro" id="IPR045860">
    <property type="entry name" value="Snake_toxin-like_sf"/>
</dbReference>
<gene>
    <name evidence="2" type="ORF">AWC38_SpisGene16044</name>
</gene>
<dbReference type="EMBL" id="LSMT01000355">
    <property type="protein sequence ID" value="PFX19543.1"/>
    <property type="molecule type" value="Genomic_DNA"/>
</dbReference>
<sequence length="144" mass="16468">MKNPLVHFLIFVVPATIEAYREAGNCYKCDGNNEQCSLAMMHSDIAKYTVRCARDYIYCMTIFLEQDGRKIFNKRCASERICNREISRCDGSERTTKGGLQTEKICHAWCCEGDWCNPGSRVSPAHLVMMSGLLCANLMYRIYL</sequence>
<dbReference type="Proteomes" id="UP000225706">
    <property type="component" value="Unassembled WGS sequence"/>
</dbReference>
<evidence type="ECO:0008006" key="4">
    <source>
        <dbReference type="Google" id="ProtNLM"/>
    </source>
</evidence>
<organism evidence="2 3">
    <name type="scientific">Stylophora pistillata</name>
    <name type="common">Smooth cauliflower coral</name>
    <dbReference type="NCBI Taxonomy" id="50429"/>
    <lineage>
        <taxon>Eukaryota</taxon>
        <taxon>Metazoa</taxon>
        <taxon>Cnidaria</taxon>
        <taxon>Anthozoa</taxon>
        <taxon>Hexacorallia</taxon>
        <taxon>Scleractinia</taxon>
        <taxon>Astrocoeniina</taxon>
        <taxon>Pocilloporidae</taxon>
        <taxon>Stylophora</taxon>
    </lineage>
</organism>
<keyword evidence="1" id="KW-0732">Signal</keyword>
<protein>
    <recommendedName>
        <fullName evidence="4">UPAR/Ly6 domain-containing protein</fullName>
    </recommendedName>
</protein>
<dbReference type="SUPFAM" id="SSF57302">
    <property type="entry name" value="Snake toxin-like"/>
    <property type="match status" value="1"/>
</dbReference>
<proteinExistence type="predicted"/>
<keyword evidence="3" id="KW-1185">Reference proteome</keyword>
<accession>A0A2B4RRY7</accession>
<dbReference type="Gene3D" id="2.10.60.10">
    <property type="entry name" value="CD59"/>
    <property type="match status" value="1"/>
</dbReference>
<dbReference type="OrthoDB" id="5945173at2759"/>
<evidence type="ECO:0000256" key="1">
    <source>
        <dbReference type="SAM" id="SignalP"/>
    </source>
</evidence>
<evidence type="ECO:0000313" key="2">
    <source>
        <dbReference type="EMBL" id="PFX19543.1"/>
    </source>
</evidence>